<evidence type="ECO:0000313" key="3">
    <source>
        <dbReference type="Proteomes" id="UP000674318"/>
    </source>
</evidence>
<accession>A0A836LBD5</accession>
<evidence type="ECO:0000313" key="2">
    <source>
        <dbReference type="EMBL" id="KAG5494153.1"/>
    </source>
</evidence>
<dbReference type="OrthoDB" id="267261at2759"/>
<dbReference type="Proteomes" id="UP000674318">
    <property type="component" value="Unassembled WGS sequence"/>
</dbReference>
<keyword evidence="3" id="KW-1185">Reference proteome</keyword>
<feature type="region of interest" description="Disordered" evidence="1">
    <location>
        <begin position="154"/>
        <end position="201"/>
    </location>
</feature>
<feature type="region of interest" description="Disordered" evidence="1">
    <location>
        <begin position="470"/>
        <end position="527"/>
    </location>
</feature>
<feature type="region of interest" description="Disordered" evidence="1">
    <location>
        <begin position="214"/>
        <end position="277"/>
    </location>
</feature>
<reference evidence="2 3" key="1">
    <citation type="submission" date="2021-02" db="EMBL/GenBank/DDBJ databases">
        <title>Porcisia hertigi Genome sequencing and assembly.</title>
        <authorList>
            <person name="Almutairi H."/>
            <person name="Gatherer D."/>
        </authorList>
    </citation>
    <scope>NUCLEOTIDE SEQUENCE [LARGE SCALE GENOMIC DNA]</scope>
    <source>
        <strain evidence="2 3">C119</strain>
    </source>
</reference>
<dbReference type="AlphaFoldDB" id="A0A836LBD5"/>
<feature type="compositionally biased region" description="Basic and acidic residues" evidence="1">
    <location>
        <begin position="161"/>
        <end position="170"/>
    </location>
</feature>
<protein>
    <submittedName>
        <fullName evidence="2">Uncharacterized protein</fullName>
    </submittedName>
</protein>
<feature type="compositionally biased region" description="Polar residues" evidence="1">
    <location>
        <begin position="223"/>
        <end position="236"/>
    </location>
</feature>
<comment type="caution">
    <text evidence="2">The sequence shown here is derived from an EMBL/GenBank/DDBJ whole genome shotgun (WGS) entry which is preliminary data.</text>
</comment>
<name>A0A836LBD5_9TRYP</name>
<evidence type="ECO:0000256" key="1">
    <source>
        <dbReference type="SAM" id="MobiDB-lite"/>
    </source>
</evidence>
<proteinExistence type="predicted"/>
<organism evidence="2 3">
    <name type="scientific">Porcisia hertigi</name>
    <dbReference type="NCBI Taxonomy" id="2761500"/>
    <lineage>
        <taxon>Eukaryota</taxon>
        <taxon>Discoba</taxon>
        <taxon>Euglenozoa</taxon>
        <taxon>Kinetoplastea</taxon>
        <taxon>Metakinetoplastina</taxon>
        <taxon>Trypanosomatida</taxon>
        <taxon>Trypanosomatidae</taxon>
        <taxon>Leishmaniinae</taxon>
        <taxon>Porcisia</taxon>
    </lineage>
</organism>
<dbReference type="RefSeq" id="XP_067754188.1">
    <property type="nucleotide sequence ID" value="XM_067898031.1"/>
</dbReference>
<sequence length="527" mass="55240">MDTDTCGGQSCSMESKVTSLLNSRPLLTVTEAAVQLGVSHDNIQMTFTSLAAAHEDIYQLLSCCVEEAAKGNSAAFVMRRADPVNVDTPVHALMSLTYPSNVTASTLPVQLHPSAGATLRAYPVVTRAVMESRTAGTCAPTPLPAAFLSSNASLVATDPPPEAKRSKTEESEAAVAPPSIATHEVPKTASPPGQKESPRSTPICTTAACLKEEASPRSLPPSFASTPIAISTSSPKPTIFDKMREAAATKRPRTEAAPAKALRQSAKPRAASKTGNTVSLAKLARASKKKSCDTHAATGGASALSPKSFLDDDDDDDDTATCLSHREDSGSQAETVAQQEAPILDVVEVSAFNDEIIMYDGAPPLAFRPAAPTLSLSTPRSTKEGLGAAKPDPTAVTPDARTVQGKLLSFFSAAVVEFQKSYVREVQTETSIEDGEFVCCDVPCYKHNSTGEVITEEEYRQRTAALIRRNSGDAAGSTSNKKLAGALSGSRPSPTAAPKTVSGNAQKPEKTRATPTKTLLSFNFSSA</sequence>
<dbReference type="GeneID" id="94288108"/>
<feature type="compositionally biased region" description="Polar residues" evidence="1">
    <location>
        <begin position="513"/>
        <end position="527"/>
    </location>
</feature>
<feature type="region of interest" description="Disordered" evidence="1">
    <location>
        <begin position="292"/>
        <end position="337"/>
    </location>
</feature>
<dbReference type="KEGG" id="phet:94288108"/>
<gene>
    <name evidence="2" type="ORF">JKF63_01988</name>
</gene>
<dbReference type="EMBL" id="JAFJZO010000034">
    <property type="protein sequence ID" value="KAG5494153.1"/>
    <property type="molecule type" value="Genomic_DNA"/>
</dbReference>
<feature type="region of interest" description="Disordered" evidence="1">
    <location>
        <begin position="376"/>
        <end position="395"/>
    </location>
</feature>
<feature type="compositionally biased region" description="Basic and acidic residues" evidence="1">
    <location>
        <begin position="239"/>
        <end position="254"/>
    </location>
</feature>